<evidence type="ECO:0000256" key="11">
    <source>
        <dbReference type="ARBA" id="ARBA00022723"/>
    </source>
</evidence>
<evidence type="ECO:0000256" key="14">
    <source>
        <dbReference type="ARBA" id="ARBA00023242"/>
    </source>
</evidence>
<feature type="binding site" evidence="17">
    <location>
        <position position="1316"/>
    </location>
    <ligand>
        <name>a divalent metal cation</name>
        <dbReference type="ChEBI" id="CHEBI:60240"/>
        <note>catalytic</note>
    </ligand>
</feature>
<dbReference type="InterPro" id="IPR021852">
    <property type="entry name" value="DUF3456"/>
</dbReference>
<dbReference type="GO" id="GO:0004535">
    <property type="term" value="F:poly(A)-specific ribonuclease activity"/>
    <property type="evidence" value="ECO:0007669"/>
    <property type="project" value="UniProtKB-UniRule"/>
</dbReference>
<dbReference type="Pfam" id="PF21354">
    <property type="entry name" value="STAT_linker"/>
    <property type="match status" value="1"/>
</dbReference>
<evidence type="ECO:0000256" key="7">
    <source>
        <dbReference type="ARBA" id="ARBA00022532"/>
    </source>
</evidence>
<dbReference type="GO" id="GO:0031251">
    <property type="term" value="C:PAN complex"/>
    <property type="evidence" value="ECO:0007669"/>
    <property type="project" value="UniProtKB-UniRule"/>
</dbReference>
<dbReference type="GO" id="GO:0005634">
    <property type="term" value="C:nucleus"/>
    <property type="evidence" value="ECO:0007669"/>
    <property type="project" value="UniProtKB-SubCell"/>
</dbReference>
<dbReference type="Gene3D" id="3.30.505.10">
    <property type="entry name" value="SH2 domain"/>
    <property type="match status" value="1"/>
</dbReference>
<evidence type="ECO:0000313" key="23">
    <source>
        <dbReference type="EMBL" id="EMP31034.1"/>
    </source>
</evidence>
<dbReference type="SUPFAM" id="SSF48256">
    <property type="entry name" value="Citrate synthase"/>
    <property type="match status" value="1"/>
</dbReference>
<dbReference type="eggNOG" id="KOG1275">
    <property type="taxonomic scope" value="Eukaryota"/>
</dbReference>
<evidence type="ECO:0000256" key="8">
    <source>
        <dbReference type="ARBA" id="ARBA00022664"/>
    </source>
</evidence>
<evidence type="ECO:0000256" key="3">
    <source>
        <dbReference type="ARBA" id="ARBA00004751"/>
    </source>
</evidence>
<dbReference type="GO" id="GO:0000932">
    <property type="term" value="C:P-body"/>
    <property type="evidence" value="ECO:0007669"/>
    <property type="project" value="UniProtKB-SubCell"/>
</dbReference>
<reference evidence="24" key="1">
    <citation type="journal article" date="2013" name="Nat. Genet.">
        <title>The draft genomes of soft-shell turtle and green sea turtle yield insights into the development and evolution of the turtle-specific body plan.</title>
        <authorList>
            <person name="Wang Z."/>
            <person name="Pascual-Anaya J."/>
            <person name="Zadissa A."/>
            <person name="Li W."/>
            <person name="Niimura Y."/>
            <person name="Huang Z."/>
            <person name="Li C."/>
            <person name="White S."/>
            <person name="Xiong Z."/>
            <person name="Fang D."/>
            <person name="Wang B."/>
            <person name="Ming Y."/>
            <person name="Chen Y."/>
            <person name="Zheng Y."/>
            <person name="Kuraku S."/>
            <person name="Pignatelli M."/>
            <person name="Herrero J."/>
            <person name="Beal K."/>
            <person name="Nozawa M."/>
            <person name="Li Q."/>
            <person name="Wang J."/>
            <person name="Zhang H."/>
            <person name="Yu L."/>
            <person name="Shigenobu S."/>
            <person name="Wang J."/>
            <person name="Liu J."/>
            <person name="Flicek P."/>
            <person name="Searle S."/>
            <person name="Wang J."/>
            <person name="Kuratani S."/>
            <person name="Yin Y."/>
            <person name="Aken B."/>
            <person name="Zhang G."/>
            <person name="Irie N."/>
        </authorList>
    </citation>
    <scope>NUCLEOTIDE SEQUENCE [LARGE SCALE GENOMIC DNA]</scope>
</reference>
<dbReference type="InterPro" id="IPR013520">
    <property type="entry name" value="Ribonucl_H"/>
</dbReference>
<dbReference type="InterPro" id="IPR015943">
    <property type="entry name" value="WD40/YVTN_repeat-like_dom_sf"/>
</dbReference>
<dbReference type="Pfam" id="PF02865">
    <property type="entry name" value="STAT_int"/>
    <property type="match status" value="1"/>
</dbReference>
<comment type="pathway">
    <text evidence="3">Carbohydrate metabolism; tricarboxylic acid cycle; isocitrate from oxaloacetate: step 1/2.</text>
</comment>
<evidence type="ECO:0000256" key="9">
    <source>
        <dbReference type="ARBA" id="ARBA00022679"/>
    </source>
</evidence>
<evidence type="ECO:0000256" key="12">
    <source>
        <dbReference type="ARBA" id="ARBA00022801"/>
    </source>
</evidence>
<dbReference type="STRING" id="8469.M7B1U4"/>
<dbReference type="PANTHER" id="PTHR15728">
    <property type="entry name" value="DEADENYLATION COMPLEX CATALYTIC SUBUNIT PAN2"/>
    <property type="match status" value="1"/>
</dbReference>
<dbReference type="InterPro" id="IPR048988">
    <property type="entry name" value="STAT_linker"/>
</dbReference>
<dbReference type="PROSITE" id="PS50235">
    <property type="entry name" value="USP_3"/>
    <property type="match status" value="1"/>
</dbReference>
<comment type="activity regulation">
    <text evidence="17">Positively regulated by the regulatory subunit PAN3.</text>
</comment>
<proteinExistence type="inferred from homology"/>
<dbReference type="InterPro" id="IPR016142">
    <property type="entry name" value="Citrate_synth-like_lrg_a-sub"/>
</dbReference>
<dbReference type="Gene3D" id="3.30.420.10">
    <property type="entry name" value="Ribonuclease H-like superfamily/Ribonuclease H"/>
    <property type="match status" value="1"/>
</dbReference>
<feature type="binding site" evidence="17">
    <location>
        <position position="1314"/>
    </location>
    <ligand>
        <name>a divalent metal cation</name>
        <dbReference type="ChEBI" id="CHEBI:60240"/>
        <note>catalytic</note>
    </ligand>
</feature>
<evidence type="ECO:0000256" key="15">
    <source>
        <dbReference type="ARBA" id="ARBA00045710"/>
    </source>
</evidence>
<dbReference type="SUPFAM" id="SSF54001">
    <property type="entry name" value="Cysteine proteinases"/>
    <property type="match status" value="1"/>
</dbReference>
<keyword evidence="8 17" id="KW-0507">mRNA processing</keyword>
<comment type="domain">
    <text evidence="17">Contains a pseudo-UCH domain. This ubiquitin C-terminal hydrolase (UCH)-like or ubiquitin specific protease (USP)-like domain is predicted to be catalytically inactive because it lacks the active site catalytic triad characteristic of thiol proteases, with residues at the equivalent structural positions that are incompatible with catalysis, and it cannot bind ubiquitin. It functions as a structural scaffold for intra- and intermolecular interactions in the complex.</text>
</comment>
<dbReference type="Gene3D" id="3.90.70.10">
    <property type="entry name" value="Cysteine proteinases"/>
    <property type="match status" value="1"/>
</dbReference>
<comment type="subunit">
    <text evidence="5">Homodimer.</text>
</comment>
<dbReference type="Pfam" id="PF00929">
    <property type="entry name" value="RNase_T"/>
    <property type="match status" value="1"/>
</dbReference>
<dbReference type="Pfam" id="PF13423">
    <property type="entry name" value="UCH_1"/>
    <property type="match status" value="1"/>
</dbReference>
<dbReference type="GO" id="GO:0007165">
    <property type="term" value="P:signal transduction"/>
    <property type="evidence" value="ECO:0007669"/>
    <property type="project" value="InterPro"/>
</dbReference>
<dbReference type="SUPFAM" id="SSF53098">
    <property type="entry name" value="Ribonuclease H-like"/>
    <property type="match status" value="1"/>
</dbReference>
<comment type="subunit">
    <text evidence="17">Forms a heterotrimer with an asymmetric homodimer of the regulatory subunit PAN3 to form the poly(A)-nuclease (PAN) deadenylation complex.</text>
</comment>
<dbReference type="InterPro" id="IPR048841">
    <property type="entry name" value="PAN2_N"/>
</dbReference>
<dbReference type="Pfam" id="PF11938">
    <property type="entry name" value="DUF3456"/>
    <property type="match status" value="1"/>
</dbReference>
<dbReference type="InterPro" id="IPR012337">
    <property type="entry name" value="RNaseH-like_sf"/>
</dbReference>
<dbReference type="InterPro" id="IPR030843">
    <property type="entry name" value="PAN2"/>
</dbReference>
<comment type="cofactor">
    <cofactor evidence="17">
        <name>a divalent metal cation</name>
        <dbReference type="ChEBI" id="CHEBI:60240"/>
    </cofactor>
    <text evidence="17">Binds 2 metal cations per subunit in the catalytic exonuclease domain.</text>
</comment>
<keyword evidence="7" id="KW-0816">Tricarboxylic acid cycle</keyword>
<feature type="active site" evidence="18">
    <location>
        <position position="2076"/>
    </location>
</feature>
<dbReference type="InterPro" id="IPR010109">
    <property type="entry name" value="Citrate_synthase_euk"/>
</dbReference>
<dbReference type="GO" id="GO:0006099">
    <property type="term" value="P:tricarboxylic acid cycle"/>
    <property type="evidence" value="ECO:0007669"/>
    <property type="project" value="UniProtKB-UniPathway"/>
</dbReference>
<comment type="subcellular location">
    <subcellularLocation>
        <location evidence="17">Cytoplasm</location>
        <location evidence="17">P-body</location>
    </subcellularLocation>
    <subcellularLocation>
        <location evidence="17">Nucleus</location>
    </subcellularLocation>
    <subcellularLocation>
        <location evidence="2">Mitochondrion matrix</location>
    </subcellularLocation>
    <text evidence="17">Shuttles between nucleus and cytoplasm.</text>
</comment>
<feature type="domain" description="SH2" evidence="21">
    <location>
        <begin position="220"/>
        <end position="323"/>
    </location>
</feature>
<dbReference type="InterPro" id="IPR036397">
    <property type="entry name" value="RNaseH_sf"/>
</dbReference>
<dbReference type="SUPFAM" id="SSF48092">
    <property type="entry name" value="Transcription factor STAT-4 N-domain"/>
    <property type="match status" value="1"/>
</dbReference>
<evidence type="ECO:0000256" key="2">
    <source>
        <dbReference type="ARBA" id="ARBA00004305"/>
    </source>
</evidence>
<dbReference type="InterPro" id="IPR036535">
    <property type="entry name" value="STAT_N_sf"/>
</dbReference>
<evidence type="ECO:0000256" key="1">
    <source>
        <dbReference type="ARBA" id="ARBA00001663"/>
    </source>
</evidence>
<dbReference type="PANTHER" id="PTHR15728:SF0">
    <property type="entry name" value="PAN2-PAN3 DEADENYLATION COMPLEX CATALYTIC SUBUNIT PAN2"/>
    <property type="match status" value="1"/>
</dbReference>
<evidence type="ECO:0000256" key="20">
    <source>
        <dbReference type="RuleBase" id="RU000441"/>
    </source>
</evidence>
<comment type="similarity">
    <text evidence="17">Belongs to the peptidase C19 family. PAN2 subfamily.</text>
</comment>
<organism evidence="23 24">
    <name type="scientific">Chelonia mydas</name>
    <name type="common">Green sea-turtle</name>
    <name type="synonym">Chelonia agassizi</name>
    <dbReference type="NCBI Taxonomy" id="8469"/>
    <lineage>
        <taxon>Eukaryota</taxon>
        <taxon>Metazoa</taxon>
        <taxon>Chordata</taxon>
        <taxon>Craniata</taxon>
        <taxon>Vertebrata</taxon>
        <taxon>Euteleostomi</taxon>
        <taxon>Archelosauria</taxon>
        <taxon>Testudinata</taxon>
        <taxon>Testudines</taxon>
        <taxon>Cryptodira</taxon>
        <taxon>Durocryptodira</taxon>
        <taxon>Americhelydia</taxon>
        <taxon>Chelonioidea</taxon>
        <taxon>Cheloniidae</taxon>
        <taxon>Chelonia</taxon>
    </lineage>
</organism>
<dbReference type="HAMAP" id="MF_03182">
    <property type="entry name" value="PAN2"/>
    <property type="match status" value="1"/>
</dbReference>
<dbReference type="GO" id="GO:0005759">
    <property type="term" value="C:mitochondrial matrix"/>
    <property type="evidence" value="ECO:0007669"/>
    <property type="project" value="UniProtKB-SubCell"/>
</dbReference>
<dbReference type="Proteomes" id="UP000031443">
    <property type="component" value="Unassembled WGS sequence"/>
</dbReference>
<evidence type="ECO:0000256" key="4">
    <source>
        <dbReference type="ARBA" id="ARBA00010566"/>
    </source>
</evidence>
<dbReference type="SUPFAM" id="SSF55550">
    <property type="entry name" value="SH2 domain"/>
    <property type="match status" value="1"/>
</dbReference>
<dbReference type="Pfam" id="PF20770">
    <property type="entry name" value="PAN2_N"/>
    <property type="match status" value="1"/>
</dbReference>
<dbReference type="GO" id="GO:0006397">
    <property type="term" value="P:mRNA processing"/>
    <property type="evidence" value="ECO:0007669"/>
    <property type="project" value="UniProtKB-KW"/>
</dbReference>
<evidence type="ECO:0000259" key="22">
    <source>
        <dbReference type="PROSITE" id="PS50235"/>
    </source>
</evidence>
<dbReference type="UniPathway" id="UPA00223">
    <property type="reaction ID" value="UER00717"/>
</dbReference>
<feature type="binding site" evidence="17">
    <location>
        <position position="1475"/>
    </location>
    <ligand>
        <name>a divalent metal cation</name>
        <dbReference type="ChEBI" id="CHEBI:60240"/>
        <note>catalytic</note>
    </ligand>
</feature>
<evidence type="ECO:0000256" key="10">
    <source>
        <dbReference type="ARBA" id="ARBA00022722"/>
    </source>
</evidence>
<dbReference type="GO" id="GO:0010606">
    <property type="term" value="P:positive regulation of cytoplasmic mRNA processing body assembly"/>
    <property type="evidence" value="ECO:0007669"/>
    <property type="project" value="UniProtKB-UniRule"/>
</dbReference>
<dbReference type="InterPro" id="IPR050785">
    <property type="entry name" value="PAN2-PAN3_catalytic_subunit"/>
</dbReference>
<dbReference type="SMART" id="SM00479">
    <property type="entry name" value="EXOIII"/>
    <property type="match status" value="1"/>
</dbReference>
<dbReference type="PROSITE" id="PS50001">
    <property type="entry name" value="SH2"/>
    <property type="match status" value="1"/>
</dbReference>
<dbReference type="InterPro" id="IPR028881">
    <property type="entry name" value="PAN2_UCH_dom"/>
</dbReference>
<evidence type="ECO:0000313" key="24">
    <source>
        <dbReference type="Proteomes" id="UP000031443"/>
    </source>
</evidence>
<dbReference type="FunFam" id="1.10.580.10:FF:000001">
    <property type="entry name" value="Citrate synthase"/>
    <property type="match status" value="1"/>
</dbReference>
<dbReference type="SUPFAM" id="SSF49417">
    <property type="entry name" value="p53-like transcription factors"/>
    <property type="match status" value="1"/>
</dbReference>
<dbReference type="SMART" id="SM00964">
    <property type="entry name" value="STAT_int"/>
    <property type="match status" value="1"/>
</dbReference>
<feature type="binding site" evidence="17">
    <location>
        <position position="1423"/>
    </location>
    <ligand>
        <name>a divalent metal cation</name>
        <dbReference type="ChEBI" id="CHEBI:60240"/>
        <note>catalytic</note>
    </ligand>
</feature>
<dbReference type="InterPro" id="IPR038765">
    <property type="entry name" value="Papain-like_cys_pep_sf"/>
</dbReference>
<comment type="catalytic activity">
    <reaction evidence="1 17">
        <text>Exonucleolytic cleavage of poly(A) to 5'-AMP.</text>
        <dbReference type="EC" id="3.1.13.4"/>
    </reaction>
</comment>
<keyword evidence="24" id="KW-1185">Reference proteome</keyword>
<dbReference type="Gene3D" id="1.10.580.10">
    <property type="entry name" value="Citrate Synthase, domain 1"/>
    <property type="match status" value="1"/>
</dbReference>
<dbReference type="PROSITE" id="PS00480">
    <property type="entry name" value="CITRATE_SYNTHASE"/>
    <property type="match status" value="1"/>
</dbReference>
<comment type="catalytic activity">
    <reaction evidence="16">
        <text>oxaloacetate + acetyl-CoA + H2O = citrate + CoA + H(+)</text>
        <dbReference type="Rhea" id="RHEA:16845"/>
        <dbReference type="ChEBI" id="CHEBI:15377"/>
        <dbReference type="ChEBI" id="CHEBI:15378"/>
        <dbReference type="ChEBI" id="CHEBI:16452"/>
        <dbReference type="ChEBI" id="CHEBI:16947"/>
        <dbReference type="ChEBI" id="CHEBI:57287"/>
        <dbReference type="ChEBI" id="CHEBI:57288"/>
        <dbReference type="EC" id="2.3.3.1"/>
    </reaction>
</comment>
<dbReference type="SUPFAM" id="SSF50978">
    <property type="entry name" value="WD40 repeat-like"/>
    <property type="match status" value="1"/>
</dbReference>
<keyword evidence="14 17" id="KW-0539">Nucleus</keyword>
<evidence type="ECO:0000256" key="19">
    <source>
        <dbReference type="PROSITE-ProRule" id="PRU00191"/>
    </source>
</evidence>
<dbReference type="CDD" id="cd06143">
    <property type="entry name" value="PAN2_exo"/>
    <property type="match status" value="1"/>
</dbReference>
<dbReference type="Gene3D" id="1.10.230.10">
    <property type="entry name" value="Cytochrome P450-Terp, domain 2"/>
    <property type="match status" value="1"/>
</dbReference>
<dbReference type="Pfam" id="PF00285">
    <property type="entry name" value="Citrate_synt"/>
    <property type="match status" value="1"/>
</dbReference>
<keyword evidence="13 17" id="KW-0269">Exonuclease</keyword>
<comment type="function">
    <text evidence="17">Catalytic subunit of the poly(A)-nuclease (PAN) deadenylation complex, one of two cytoplasmic mRNA deadenylases involved in general and miRNA-mediated mRNA turnover. PAN specifically shortens poly(A) tails of RNA and the activity is stimulated by poly(A)-binding protein (PABP). PAN deadenylation is followed by rapid degradation of the shortened mRNA tails by the CCR4-NOT complex. Deadenylated mRNAs are then degraded by two alternative mechanisms, namely exosome-mediated 3'-5' exonucleolytic degradation, or deadenlyation-dependent mRNA decaping and subsequent 5'-3' exonucleolytic degradation by XRN1.</text>
</comment>
<dbReference type="Gene3D" id="2.130.10.10">
    <property type="entry name" value="YVTN repeat-like/Quinoprotein amine dehydrogenase"/>
    <property type="match status" value="1"/>
</dbReference>
<dbReference type="GO" id="GO:0036440">
    <property type="term" value="F:citrate synthase activity"/>
    <property type="evidence" value="ECO:0007669"/>
    <property type="project" value="UniProtKB-EC"/>
</dbReference>
<keyword evidence="10 17" id="KW-0540">Nuclease</keyword>
<comment type="function">
    <text evidence="15">Key enzyme of the Krebs tricarboxylic acid cycle which catalyzes the synthesis of citrate from acetyl coenzyme A and oxaloacetate.</text>
</comment>
<dbReference type="FunFam" id="1.10.230.10:FF:000001">
    <property type="entry name" value="Citrate synthase"/>
    <property type="match status" value="1"/>
</dbReference>
<comment type="similarity">
    <text evidence="4 20">Belongs to the citrate synthase family.</text>
</comment>
<feature type="active site" evidence="18">
    <location>
        <position position="2021"/>
    </location>
</feature>
<keyword evidence="9 20" id="KW-0808">Transferase</keyword>
<dbReference type="GO" id="GO:0046872">
    <property type="term" value="F:metal ion binding"/>
    <property type="evidence" value="ECO:0007669"/>
    <property type="project" value="UniProtKB-KW"/>
</dbReference>
<dbReference type="InterPro" id="IPR016143">
    <property type="entry name" value="Citrate_synth-like_sm_a-sub"/>
</dbReference>
<keyword evidence="6 17" id="KW-0963">Cytoplasm</keyword>
<keyword evidence="11 17" id="KW-0479">Metal-binding</keyword>
<evidence type="ECO:0000256" key="16">
    <source>
        <dbReference type="ARBA" id="ARBA00052478"/>
    </source>
</evidence>
<gene>
    <name evidence="17" type="primary">PAN2</name>
    <name evidence="23" type="ORF">UY3_11861</name>
</gene>
<dbReference type="FunFam" id="3.30.505.10:FF:000003">
    <property type="entry name" value="Signal transducer and activator of transcription"/>
    <property type="match status" value="1"/>
</dbReference>
<comment type="domain">
    <text evidence="17">The linker, or PAN3 interaction domain (PID), between the WD40 repeats and the pseudo-UCH domain mediates interaction with PAN3.</text>
</comment>
<dbReference type="EC" id="3.1.13.4" evidence="17"/>
<comment type="caution">
    <text evidence="17">Lacks conserved residue(s) required for the propagation of feature annotation.</text>
</comment>
<feature type="domain" description="USP" evidence="22">
    <location>
        <begin position="859"/>
        <end position="1260"/>
    </location>
</feature>
<dbReference type="GO" id="GO:0003700">
    <property type="term" value="F:DNA-binding transcription factor activity"/>
    <property type="evidence" value="ECO:0007669"/>
    <property type="project" value="InterPro"/>
</dbReference>
<evidence type="ECO:0000259" key="21">
    <source>
        <dbReference type="PROSITE" id="PS50001"/>
    </source>
</evidence>
<evidence type="ECO:0000256" key="6">
    <source>
        <dbReference type="ARBA" id="ARBA00022490"/>
    </source>
</evidence>
<keyword evidence="12 17" id="KW-0378">Hydrolase</keyword>
<dbReference type="InterPro" id="IPR028889">
    <property type="entry name" value="USP"/>
</dbReference>
<dbReference type="CDD" id="cd06105">
    <property type="entry name" value="ScCit1-2_like"/>
    <property type="match status" value="1"/>
</dbReference>
<dbReference type="EMBL" id="KB547351">
    <property type="protein sequence ID" value="EMP31034.1"/>
    <property type="molecule type" value="Genomic_DNA"/>
</dbReference>
<dbReference type="NCBIfam" id="TIGR01793">
    <property type="entry name" value="cit_synth_euk"/>
    <property type="match status" value="1"/>
</dbReference>
<dbReference type="InterPro" id="IPR036969">
    <property type="entry name" value="Citrate_synthase_sf"/>
</dbReference>
<evidence type="ECO:0000256" key="5">
    <source>
        <dbReference type="ARBA" id="ARBA00011738"/>
    </source>
</evidence>
<evidence type="ECO:0000256" key="13">
    <source>
        <dbReference type="ARBA" id="ARBA00022839"/>
    </source>
</evidence>
<dbReference type="GO" id="GO:0006101">
    <property type="term" value="P:citrate metabolic process"/>
    <property type="evidence" value="ECO:0007669"/>
    <property type="project" value="InterPro"/>
</dbReference>
<evidence type="ECO:0000256" key="18">
    <source>
        <dbReference type="PIRSR" id="PIRSR610109-1"/>
    </source>
</evidence>
<feature type="active site" evidence="18">
    <location>
        <position position="1975"/>
    </location>
</feature>
<evidence type="ECO:0000256" key="17">
    <source>
        <dbReference type="HAMAP-Rule" id="MF_03182"/>
    </source>
</evidence>
<dbReference type="InterPro" id="IPR019810">
    <property type="entry name" value="Citrate_synthase_AS"/>
</dbReference>
<dbReference type="InterPro" id="IPR036322">
    <property type="entry name" value="WD40_repeat_dom_sf"/>
</dbReference>
<sequence length="2140" mass="241388">MAQWQEVQLLEKAYLEKVHELYSEDHLPMEVRQYLAPWLEDQNWAQMLCQCPGPRRSLPLNRFPWRPPQELDREVRHLEELQDTFDFRYKMHRMTSTLPVVIISSNNQFSSAWASVLWFNMLSPDPKNQLFFSAPPAASWAQLAEVLSWQFSVATKRGLDEDQLHMLAEKLFVQVLGERKSSHVWGALLIPQGVDAPPASTLTWSRFAKDNPPVFSFWTWLDGILSLIQEHLAQLWKDGGEGRLLKGKQMGTFLLRFSESSRDGGITCSWVEPGEKGQPKVRSVEPYTKMELKSLALPDIIHDYQLVAAENIPENPLKFLYPSTPRDEAFGKYYTERREVDLLEQKKYLNQRLIRVSSRETSNFTMNFEGLDPALAEYAPALHPALDPVLDPHLNPALLQNVELDPEGVPLEGIPVPESVHIMEGMYSELHTVVSEGHATSFFGPALERYSSFQVSSSDDIRQIQSLENGVLFLTKTNLKYMSRGGLTIFDYLMDESEDVHSLLLTNSSTLLIGGLQNHVIEIDLNTVQETQKYTVEVPGVTILRQSNRFFFCGHTTGKVSLRDLRTFAVEHEFDAYSGSLSDFDVHGNLLVTCGFSSRMNGLACDRFLKVYDLRMMRAITPLQVHVDPLFLKFIPTYTSRLAIISQTGQCQFCEPTGLANPADIFHVNTVGQLIMTFDVSASKQAMVFGDSEGCVHLWADSPEVTFNAYSRETDFALPCMVDTLPHLDWNQDLMPLSLIPVPLTSETLLSDWPAANSAPAPRRAPPVDPEILRTMKKVGFIGYAPNPRTKLRNQIPYRLKELDNEFDSFSQVPESPIGREEEPHLYMVAKKYRKVTIKYSKLGLEDFDFKHYNKTLFAGLEPHIPNAYCNCMIQVLYFLEPVRCLVQNHLCQKEFCLGCELGFLFHMLDLSRGDPCQGSNFLRAFRTIPEASALGLILADSDEATGKVNLGRLIQSWNRFILTQLHQETQEQEAPQAYRGVGSSSFGSSGDSVIGQLCSCEVENSSMCRCGKETVRVSSTLLFTLSYPESNDKTKDYEFAQILKRSICLEQNTQAWCENCEKYQPTVQTRNIRCLPDVLVINCEVNSSKEADFWKTQAEYAFKKTVMKKGGLEIPKSKEISLGEWKDLGNAEAGHSYTSIEELKNIWIPHSIRMKLTKNKELDVCNWNESDELSSSDDQDSTYTYDLMATVVHILDSRTGGSLVGHIKVGETYHQRKEGVTHQQWYLFNDFLIEPVDKCEAVQFDMSWKVPAILYYARRNLHAKYNLTIKNPIEASVLLAEASLARKQRKCHATFIPLMLNEMPQVGDLVGLDAEFVTLNEEEAELRSDGTKSTIKPSQMSVARITCVRGQGPNEGIPFIDDYISTQEQVVDYLTQYSGIKPGDLDAKISSKHLTTLKSTYLKLRFLIDVGVKFVGHGLQKDFRVINLMVPKDQVIDTVYLFHMPRKRMISLRFLAWYFLDLKIQGETHDSIEDARTALQLYRKYLELSKNATDPDDFRKVLKGLYEKGRKMDWKVPEQDSQSSPKTCRALVDELEWEISQVDPKKTIQMGSFRINPDGSQSVVEVPYARSEAHLTELLERVCEKMKEYGEKVDPATHRKSYVRVISHDGTKMDLSETKMDGDVTSRLKFASADPPPQPDHCALPPQSRPWTDGAAVSVAGAVSSRVQPWCLLSVTVAVAAPCDPLSARGGRVASRIGSAANGPNLKDVLSNLVPKEQSRIKSFRQQYGNTVIGQVTVEMIYGGMRGMKGLIYETSVLDPDEGIRFRGYSIPECQKLLPKAPGGEEPLPEGLFWLLLTGDIPTAEQVSWVSQEWAKRAALPSHVVTMLDNFPTNLHPMSQLSAAITALNSESNFARAYSEGISRAKYWEFIYEDAMDLIAKLPCIAAKIYRNLYREGSSIGAIDPSLDWSHNFTNMLGYTDPQFIELMRLYLTIHSDHEGGNVSAHTSHLVGSALSDPYLAFAAAMNGLAGPLHGLANQEVLGWLTNLQKELGPDVSDEKLRDFIWNTLNSGRVVPGYGHAVLRKTDPRYTCQREFALKHLPKDPMFKLVAQLYKIVPNVLLEQGKAKNPWPNVDAHSGVLLQYYGMKEMKYYTVLFGISRALGVLAQLVWSRALGFPLERPKSMSTDGVMQLVGVKSG</sequence>
<dbReference type="InterPro" id="IPR000980">
    <property type="entry name" value="SH2"/>
</dbReference>
<dbReference type="InterPro" id="IPR036860">
    <property type="entry name" value="SH2_dom_sf"/>
</dbReference>
<name>M7B1U4_CHEMY</name>
<protein>
    <recommendedName>
        <fullName evidence="17">PAN2-PAN3 deadenylation complex catalytic subunit PAN2</fullName>
        <ecNumber evidence="17">3.1.13.4</ecNumber>
    </recommendedName>
    <alternativeName>
        <fullName evidence="17">Inactive ubiquitin carboxyl-terminal hydrolase 52</fullName>
    </alternativeName>
    <alternativeName>
        <fullName evidence="17">PAB1P-dependent poly(A)-specific ribonuclease</fullName>
    </alternativeName>
    <alternativeName>
        <fullName evidence="17">Poly(A)-nuclease deadenylation complex subunit 2</fullName>
        <shortName evidence="17">PAN deadenylation complex subunit 2</shortName>
    </alternativeName>
</protein>
<dbReference type="GO" id="GO:0000289">
    <property type="term" value="P:nuclear-transcribed mRNA poly(A) tail shortening"/>
    <property type="evidence" value="ECO:0007669"/>
    <property type="project" value="UniProtKB-UniRule"/>
</dbReference>
<dbReference type="InterPro" id="IPR008967">
    <property type="entry name" value="p53-like_TF_DNA-bd_sf"/>
</dbReference>
<accession>M7B1U4</accession>
<dbReference type="FunFam" id="3.90.70.10:FF:000017">
    <property type="entry name" value="PAN2-PAN3 deadenylation complex catalytic subunit PAN2"/>
    <property type="match status" value="1"/>
</dbReference>
<keyword evidence="19" id="KW-0727">SH2 domain</keyword>
<dbReference type="Gene3D" id="1.10.238.10">
    <property type="entry name" value="EF-hand"/>
    <property type="match status" value="1"/>
</dbReference>
<dbReference type="InterPro" id="IPR002020">
    <property type="entry name" value="Citrate_synthase"/>
</dbReference>
<dbReference type="InterPro" id="IPR013799">
    <property type="entry name" value="STAT_TF_prot_interaction"/>
</dbReference>
<dbReference type="GO" id="GO:0003676">
    <property type="term" value="F:nucleic acid binding"/>
    <property type="evidence" value="ECO:0007669"/>
    <property type="project" value="InterPro"/>
</dbReference>
<dbReference type="CDD" id="cd02672">
    <property type="entry name" value="Peptidase_C19P"/>
    <property type="match status" value="1"/>
</dbReference>
<dbReference type="PRINTS" id="PR00143">
    <property type="entry name" value="CITRTSNTHASE"/>
</dbReference>
<dbReference type="NCBIfam" id="NF007128">
    <property type="entry name" value="PRK09569.1"/>
    <property type="match status" value="1"/>
</dbReference>
<dbReference type="Pfam" id="PF00017">
    <property type="entry name" value="SH2"/>
    <property type="match status" value="1"/>
</dbReference>
<dbReference type="FunFam" id="3.30.420.10:FF:000011">
    <property type="entry name" value="PAN2-PAN3 deadenylation complex catalytic subunit PAN2"/>
    <property type="match status" value="1"/>
</dbReference>